<name>A0A4U5TTA3_9FLAO</name>
<dbReference type="Proteomes" id="UP000306552">
    <property type="component" value="Unassembled WGS sequence"/>
</dbReference>
<comment type="caution">
    <text evidence="2">The sequence shown here is derived from an EMBL/GenBank/DDBJ whole genome shotgun (WGS) entry which is preliminary data.</text>
</comment>
<sequence length="151" mass="17527">MSKHKIVIGRTDIADFPLLGFNQVEVKIDTGAYTSSIHCKHIEEVSGQLRCVFLDEKHPEYSLKTHTFNDFKTIRVKSSNGISQKRYEIHSKIILFHKTYSISLSLSDRQDMKYPVLLGRKFLNPKFVVDPALTNLSHKNNIYEYQNIIQK</sequence>
<evidence type="ECO:0000313" key="3">
    <source>
        <dbReference type="Proteomes" id="UP000306552"/>
    </source>
</evidence>
<dbReference type="Pfam" id="PF05618">
    <property type="entry name" value="Zn_protease"/>
    <property type="match status" value="1"/>
</dbReference>
<dbReference type="PANTHER" id="PTHR38037">
    <property type="entry name" value="ZN_PROTEASE DOMAIN-CONTAINING PROTEIN"/>
    <property type="match status" value="1"/>
</dbReference>
<accession>A0A4U5TTA3</accession>
<dbReference type="Gene3D" id="2.40.70.10">
    <property type="entry name" value="Acid Proteases"/>
    <property type="match status" value="1"/>
</dbReference>
<dbReference type="InterPro" id="IPR008503">
    <property type="entry name" value="Asp_endopeptidase"/>
</dbReference>
<proteinExistence type="predicted"/>
<dbReference type="InterPro" id="IPR021109">
    <property type="entry name" value="Peptidase_aspartic_dom_sf"/>
</dbReference>
<dbReference type="SUPFAM" id="SSF50630">
    <property type="entry name" value="Acid proteases"/>
    <property type="match status" value="1"/>
</dbReference>
<dbReference type="EMBL" id="SWMU01000001">
    <property type="protein sequence ID" value="TKS57081.1"/>
    <property type="molecule type" value="Genomic_DNA"/>
</dbReference>
<organism evidence="2 3">
    <name type="scientific">Mesohalobacter halotolerans</name>
    <dbReference type="NCBI Taxonomy" id="1883405"/>
    <lineage>
        <taxon>Bacteria</taxon>
        <taxon>Pseudomonadati</taxon>
        <taxon>Bacteroidota</taxon>
        <taxon>Flavobacteriia</taxon>
        <taxon>Flavobacteriales</taxon>
        <taxon>Flavobacteriaceae</taxon>
        <taxon>Mesohalobacter</taxon>
    </lineage>
</organism>
<protein>
    <submittedName>
        <fullName evidence="2">Peptidase</fullName>
    </submittedName>
</protein>
<keyword evidence="3" id="KW-1185">Reference proteome</keyword>
<feature type="domain" description="Retropepsin-like aspartic endopeptidase" evidence="1">
    <location>
        <begin position="23"/>
        <end position="138"/>
    </location>
</feature>
<reference evidence="2 3" key="1">
    <citation type="submission" date="2019-04" db="EMBL/GenBank/DDBJ databases">
        <title>Psychroflexus halotolerans sp. nov., isolated from a marine solar saltern.</title>
        <authorList>
            <person name="Feng X."/>
        </authorList>
    </citation>
    <scope>NUCLEOTIDE SEQUENCE [LARGE SCALE GENOMIC DNA]</scope>
    <source>
        <strain evidence="2 3">WDS2C27</strain>
    </source>
</reference>
<evidence type="ECO:0000259" key="1">
    <source>
        <dbReference type="Pfam" id="PF05618"/>
    </source>
</evidence>
<gene>
    <name evidence="2" type="ORF">FCN74_01295</name>
</gene>
<dbReference type="RefSeq" id="WP_138930784.1">
    <property type="nucleotide sequence ID" value="NZ_SWMU01000001.1"/>
</dbReference>
<dbReference type="OrthoDB" id="9782977at2"/>
<evidence type="ECO:0000313" key="2">
    <source>
        <dbReference type="EMBL" id="TKS57081.1"/>
    </source>
</evidence>
<dbReference type="AlphaFoldDB" id="A0A4U5TTA3"/>
<dbReference type="PANTHER" id="PTHR38037:SF2">
    <property type="entry name" value="ATP-DEPENDENT ZINC PROTEASE DOMAIN-CONTAINING PROTEIN-RELATED"/>
    <property type="match status" value="1"/>
</dbReference>